<comment type="caution">
    <text evidence="1">The sequence shown here is derived from an EMBL/GenBank/DDBJ whole genome shotgun (WGS) entry which is preliminary data.</text>
</comment>
<protein>
    <submittedName>
        <fullName evidence="1">Uncharacterized protein</fullName>
    </submittedName>
</protein>
<proteinExistence type="predicted"/>
<keyword evidence="2" id="KW-1185">Reference proteome</keyword>
<reference evidence="2" key="1">
    <citation type="journal article" date="2019" name="Int. J. Syst. Evol. Microbiol.">
        <title>The Global Catalogue of Microorganisms (GCM) 10K type strain sequencing project: providing services to taxonomists for standard genome sequencing and annotation.</title>
        <authorList>
            <consortium name="The Broad Institute Genomics Platform"/>
            <consortium name="The Broad Institute Genome Sequencing Center for Infectious Disease"/>
            <person name="Wu L."/>
            <person name="Ma J."/>
        </authorList>
    </citation>
    <scope>NUCLEOTIDE SEQUENCE [LARGE SCALE GENOMIC DNA]</scope>
    <source>
        <strain evidence="2">JCM 11136</strain>
    </source>
</reference>
<name>A0ABP4B046_9ACTN</name>
<dbReference type="EMBL" id="BAAAHQ010000032">
    <property type="protein sequence ID" value="GAA0942146.1"/>
    <property type="molecule type" value="Genomic_DNA"/>
</dbReference>
<dbReference type="Proteomes" id="UP001501578">
    <property type="component" value="Unassembled WGS sequence"/>
</dbReference>
<organism evidence="1 2">
    <name type="scientific">Nonomuraea longicatena</name>
    <dbReference type="NCBI Taxonomy" id="83682"/>
    <lineage>
        <taxon>Bacteria</taxon>
        <taxon>Bacillati</taxon>
        <taxon>Actinomycetota</taxon>
        <taxon>Actinomycetes</taxon>
        <taxon>Streptosporangiales</taxon>
        <taxon>Streptosporangiaceae</taxon>
        <taxon>Nonomuraea</taxon>
    </lineage>
</organism>
<evidence type="ECO:0000313" key="2">
    <source>
        <dbReference type="Proteomes" id="UP001501578"/>
    </source>
</evidence>
<gene>
    <name evidence="1" type="ORF">GCM10009560_54580</name>
</gene>
<sequence length="54" mass="5547">MGILEDLRDPLPVGVGGAQFVRLRHTVGGVPLLASGGLPLLCDALADLGQSRQP</sequence>
<accession>A0ABP4B046</accession>
<evidence type="ECO:0000313" key="1">
    <source>
        <dbReference type="EMBL" id="GAA0942146.1"/>
    </source>
</evidence>